<dbReference type="GO" id="GO:0070679">
    <property type="term" value="F:inositol 1,4,5 trisphosphate binding"/>
    <property type="evidence" value="ECO:0007669"/>
    <property type="project" value="TreeGrafter"/>
</dbReference>
<evidence type="ECO:0000313" key="9">
    <source>
        <dbReference type="EnsemblMetazoa" id="CapteP220331"/>
    </source>
</evidence>
<dbReference type="InterPro" id="IPR002110">
    <property type="entry name" value="Ankyrin_rpt"/>
</dbReference>
<dbReference type="Pfam" id="PF12796">
    <property type="entry name" value="Ank_2"/>
    <property type="match status" value="1"/>
</dbReference>
<dbReference type="OrthoDB" id="2373987at2759"/>
<keyword evidence="4" id="KW-0407">Ion channel</keyword>
<organism evidence="8">
    <name type="scientific">Capitella teleta</name>
    <name type="common">Polychaete worm</name>
    <dbReference type="NCBI Taxonomy" id="283909"/>
    <lineage>
        <taxon>Eukaryota</taxon>
        <taxon>Metazoa</taxon>
        <taxon>Spiralia</taxon>
        <taxon>Lophotrochozoa</taxon>
        <taxon>Annelida</taxon>
        <taxon>Polychaeta</taxon>
        <taxon>Sedentaria</taxon>
        <taxon>Scolecida</taxon>
        <taxon>Capitellidae</taxon>
        <taxon>Capitella</taxon>
    </lineage>
</organism>
<name>R7U3L2_CAPTE</name>
<dbReference type="PROSITE" id="PS50088">
    <property type="entry name" value="ANK_REPEAT"/>
    <property type="match status" value="1"/>
</dbReference>
<keyword evidence="2" id="KW-0677">Repeat</keyword>
<dbReference type="STRING" id="283909.R7U3L2"/>
<evidence type="ECO:0000313" key="8">
    <source>
        <dbReference type="EMBL" id="ELT98256.1"/>
    </source>
</evidence>
<accession>R7U3L2</accession>
<dbReference type="Pfam" id="PF08344">
    <property type="entry name" value="TRP_2"/>
    <property type="match status" value="1"/>
</dbReference>
<dbReference type="PANTHER" id="PTHR10117:SF54">
    <property type="entry name" value="TRANSIENT RECEPTOR POTENTIAL-GAMMA PROTEIN"/>
    <property type="match status" value="1"/>
</dbReference>
<evidence type="ECO:0000256" key="4">
    <source>
        <dbReference type="ARBA" id="ARBA00023303"/>
    </source>
</evidence>
<dbReference type="GO" id="GO:0034703">
    <property type="term" value="C:cation channel complex"/>
    <property type="evidence" value="ECO:0007669"/>
    <property type="project" value="TreeGrafter"/>
</dbReference>
<reference evidence="10" key="1">
    <citation type="submission" date="2012-12" db="EMBL/GenBank/DDBJ databases">
        <authorList>
            <person name="Hellsten U."/>
            <person name="Grimwood J."/>
            <person name="Chapman J.A."/>
            <person name="Shapiro H."/>
            <person name="Aerts A."/>
            <person name="Otillar R.P."/>
            <person name="Terry A.Y."/>
            <person name="Boore J.L."/>
            <person name="Simakov O."/>
            <person name="Marletaz F."/>
            <person name="Cho S.-J."/>
            <person name="Edsinger-Gonzales E."/>
            <person name="Havlak P."/>
            <person name="Kuo D.-H."/>
            <person name="Larsson T."/>
            <person name="Lv J."/>
            <person name="Arendt D."/>
            <person name="Savage R."/>
            <person name="Osoegawa K."/>
            <person name="de Jong P."/>
            <person name="Lindberg D.R."/>
            <person name="Seaver E.C."/>
            <person name="Weisblat D.A."/>
            <person name="Putnam N.H."/>
            <person name="Grigoriev I.V."/>
            <person name="Rokhsar D.S."/>
        </authorList>
    </citation>
    <scope>NUCLEOTIDE SEQUENCE</scope>
    <source>
        <strain evidence="10">I ESC-2004</strain>
    </source>
</reference>
<dbReference type="Proteomes" id="UP000014760">
    <property type="component" value="Unassembled WGS sequence"/>
</dbReference>
<protein>
    <recommendedName>
        <fullName evidence="7">Transient receptor ion channel domain-containing protein</fullName>
    </recommendedName>
</protein>
<reference evidence="9" key="3">
    <citation type="submission" date="2015-06" db="UniProtKB">
        <authorList>
            <consortium name="EnsemblMetazoa"/>
        </authorList>
    </citation>
    <scope>IDENTIFICATION</scope>
</reference>
<dbReference type="SMART" id="SM00248">
    <property type="entry name" value="ANK"/>
    <property type="match status" value="2"/>
</dbReference>
<gene>
    <name evidence="8" type="ORF">CAPTEDRAFT_220331</name>
</gene>
<feature type="domain" description="Transient receptor ion channel" evidence="7">
    <location>
        <begin position="550"/>
        <end position="612"/>
    </location>
</feature>
<evidence type="ECO:0000256" key="1">
    <source>
        <dbReference type="ARBA" id="ARBA00022448"/>
    </source>
</evidence>
<evidence type="ECO:0000256" key="3">
    <source>
        <dbReference type="ARBA" id="ARBA00023065"/>
    </source>
</evidence>
<dbReference type="GO" id="GO:0051480">
    <property type="term" value="P:regulation of cytosolic calcium ion concentration"/>
    <property type="evidence" value="ECO:0007669"/>
    <property type="project" value="TreeGrafter"/>
</dbReference>
<dbReference type="GO" id="GO:0015279">
    <property type="term" value="F:store-operated calcium channel activity"/>
    <property type="evidence" value="ECO:0007669"/>
    <property type="project" value="TreeGrafter"/>
</dbReference>
<dbReference type="EnsemblMetazoa" id="CapteT220331">
    <property type="protein sequence ID" value="CapteP220331"/>
    <property type="gene ID" value="CapteG220331"/>
</dbReference>
<feature type="region of interest" description="Disordered" evidence="6">
    <location>
        <begin position="134"/>
        <end position="156"/>
    </location>
</feature>
<proteinExistence type="predicted"/>
<dbReference type="EMBL" id="AMQN01010549">
    <property type="status" value="NOT_ANNOTATED_CDS"/>
    <property type="molecule type" value="Genomic_DNA"/>
</dbReference>
<dbReference type="InterPro" id="IPR013555">
    <property type="entry name" value="TRP_dom"/>
</dbReference>
<dbReference type="HOGENOM" id="CLU_437589_0_0_1"/>
<dbReference type="SMART" id="SM01420">
    <property type="entry name" value="TRP_2"/>
    <property type="match status" value="1"/>
</dbReference>
<dbReference type="InterPro" id="IPR002153">
    <property type="entry name" value="TRPC_channel"/>
</dbReference>
<dbReference type="AlphaFoldDB" id="R7U3L2"/>
<evidence type="ECO:0000256" key="2">
    <source>
        <dbReference type="ARBA" id="ARBA00022737"/>
    </source>
</evidence>
<feature type="repeat" description="ANK" evidence="5">
    <location>
        <begin position="434"/>
        <end position="457"/>
    </location>
</feature>
<keyword evidence="3" id="KW-0406">Ion transport</keyword>
<dbReference type="GO" id="GO:0005886">
    <property type="term" value="C:plasma membrane"/>
    <property type="evidence" value="ECO:0007669"/>
    <property type="project" value="TreeGrafter"/>
</dbReference>
<evidence type="ECO:0000256" key="6">
    <source>
        <dbReference type="SAM" id="MobiDB-lite"/>
    </source>
</evidence>
<keyword evidence="10" id="KW-1185">Reference proteome</keyword>
<evidence type="ECO:0000256" key="5">
    <source>
        <dbReference type="PROSITE-ProRule" id="PRU00023"/>
    </source>
</evidence>
<dbReference type="Pfam" id="PF00023">
    <property type="entry name" value="Ank"/>
    <property type="match status" value="1"/>
</dbReference>
<evidence type="ECO:0000259" key="7">
    <source>
        <dbReference type="SMART" id="SM01420"/>
    </source>
</evidence>
<dbReference type="InterPro" id="IPR036770">
    <property type="entry name" value="Ankyrin_rpt-contain_sf"/>
</dbReference>
<keyword evidence="5" id="KW-0040">ANK repeat</keyword>
<evidence type="ECO:0000313" key="10">
    <source>
        <dbReference type="Proteomes" id="UP000014760"/>
    </source>
</evidence>
<dbReference type="SUPFAM" id="SSF48403">
    <property type="entry name" value="Ankyrin repeat"/>
    <property type="match status" value="1"/>
</dbReference>
<dbReference type="Gene3D" id="1.25.40.20">
    <property type="entry name" value="Ankyrin repeat-containing domain"/>
    <property type="match status" value="1"/>
</dbReference>
<sequence length="625" mass="71056">MAARLGNQKDDATRGSSYLNFKTIQKVTHLNPGEYICWRFSSVTFKNQFRDVNRTVLYLTPLDEHGQPTTDAETPTHGAFIELEIEALGGRDRLQNLPPPLLCRLGPIVPPSLLFPRFWNRRQKDRFATLAVVRPPNSNDDAPARGVQEEDTGCLPGRSAATRRKLEAIRQENQEAEIWRASALERLMAGLGVASPCDIRTSDLEGLKWEMFKPLTKAYHLKPGKYTFSRYSTTNFKNAKDNIRTVLYLIPIDDQGKMTSSIETPTHGFYIEQAIEAIGGRDKLQDSNAPSVCRLRERRNTPKKTRMAELLRVNVTEMFAPEDDIICCENAMHTIITFKPTFHLDVPIPSIRDPSSTPAVLTIKANIMTRSHNNLAFVEQESLYNYMSRTETLSTEERLFLHAARLGDNLLLKEIVDQETSESVRLSVNCVDYMGRNALHLAVDSENLETVEILMEHVDWECMSEALLHAISKGSLNVVRLIVDHPKYLLGEKHVKQIGKRDAFFRTEETYQYPPDITPLILAAHKNDHEMIQLFLSRGHTIERPHAIYCQCSDCLTKQNCDSLKRSRSRLNAYKALASPAYISLSSPDPITATFELRQEMMSVSEVEKEFKVGVVNWFSLVQFI</sequence>
<dbReference type="PANTHER" id="PTHR10117">
    <property type="entry name" value="TRANSIENT RECEPTOR POTENTIAL CHANNEL"/>
    <property type="match status" value="1"/>
</dbReference>
<keyword evidence="1" id="KW-0813">Transport</keyword>
<dbReference type="EMBL" id="KB308112">
    <property type="protein sequence ID" value="ELT98256.1"/>
    <property type="molecule type" value="Genomic_DNA"/>
</dbReference>
<reference evidence="8 10" key="2">
    <citation type="journal article" date="2013" name="Nature">
        <title>Insights into bilaterian evolution from three spiralian genomes.</title>
        <authorList>
            <person name="Simakov O."/>
            <person name="Marletaz F."/>
            <person name="Cho S.J."/>
            <person name="Edsinger-Gonzales E."/>
            <person name="Havlak P."/>
            <person name="Hellsten U."/>
            <person name="Kuo D.H."/>
            <person name="Larsson T."/>
            <person name="Lv J."/>
            <person name="Arendt D."/>
            <person name="Savage R."/>
            <person name="Osoegawa K."/>
            <person name="de Jong P."/>
            <person name="Grimwood J."/>
            <person name="Chapman J.A."/>
            <person name="Shapiro H."/>
            <person name="Aerts A."/>
            <person name="Otillar R.P."/>
            <person name="Terry A.Y."/>
            <person name="Boore J.L."/>
            <person name="Grigoriev I.V."/>
            <person name="Lindberg D.R."/>
            <person name="Seaver E.C."/>
            <person name="Weisblat D.A."/>
            <person name="Putnam N.H."/>
            <person name="Rokhsar D.S."/>
        </authorList>
    </citation>
    <scope>NUCLEOTIDE SEQUENCE</scope>
    <source>
        <strain evidence="8 10">I ESC-2004</strain>
    </source>
</reference>
<dbReference type="PROSITE" id="PS50297">
    <property type="entry name" value="ANK_REP_REGION"/>
    <property type="match status" value="1"/>
</dbReference>